<dbReference type="Gene3D" id="2.60.40.3440">
    <property type="match status" value="3"/>
</dbReference>
<feature type="region of interest" description="Disordered" evidence="2">
    <location>
        <begin position="318"/>
        <end position="368"/>
    </location>
</feature>
<dbReference type="STRING" id="1227549.SAMN05444007_106167"/>
<evidence type="ECO:0000256" key="2">
    <source>
        <dbReference type="SAM" id="MobiDB-lite"/>
    </source>
</evidence>
<dbReference type="Gene3D" id="3.40.50.410">
    <property type="entry name" value="von Willebrand factor, type A domain"/>
    <property type="match status" value="1"/>
</dbReference>
<dbReference type="Gene3D" id="2.60.40.10">
    <property type="entry name" value="Immunoglobulins"/>
    <property type="match status" value="2"/>
</dbReference>
<dbReference type="PANTHER" id="PTHR24028">
    <property type="entry name" value="CADHERIN-87A"/>
    <property type="match status" value="1"/>
</dbReference>
<dbReference type="RefSeq" id="WP_177175451.1">
    <property type="nucleotide sequence ID" value="NZ_BMGV01000006.1"/>
</dbReference>
<dbReference type="InterPro" id="IPR010221">
    <property type="entry name" value="VCBS_dom"/>
</dbReference>
<evidence type="ECO:0000313" key="4">
    <source>
        <dbReference type="EMBL" id="SEJ68900.1"/>
    </source>
</evidence>
<protein>
    <submittedName>
        <fullName evidence="4">FecR family protein</fullName>
    </submittedName>
</protein>
<dbReference type="InterPro" id="IPR050174">
    <property type="entry name" value="Protocadherin/Cadherin-CA"/>
</dbReference>
<dbReference type="NCBIfam" id="TIGR01965">
    <property type="entry name" value="VCBS_repeat"/>
    <property type="match status" value="3"/>
</dbReference>
<dbReference type="Gene3D" id="2.150.10.10">
    <property type="entry name" value="Serralysin-like metalloprotease, C-terminal"/>
    <property type="match status" value="1"/>
</dbReference>
<dbReference type="PANTHER" id="PTHR24028:SF328">
    <property type="entry name" value="CADHERIN-3"/>
    <property type="match status" value="1"/>
</dbReference>
<dbReference type="SUPFAM" id="SSF51120">
    <property type="entry name" value="beta-Roll"/>
    <property type="match status" value="1"/>
</dbReference>
<dbReference type="GO" id="GO:0007155">
    <property type="term" value="P:cell adhesion"/>
    <property type="evidence" value="ECO:0007669"/>
    <property type="project" value="TreeGrafter"/>
</dbReference>
<dbReference type="InterPro" id="IPR036465">
    <property type="entry name" value="vWFA_dom_sf"/>
</dbReference>
<evidence type="ECO:0000259" key="3">
    <source>
        <dbReference type="PROSITE" id="PS50234"/>
    </source>
</evidence>
<dbReference type="Pfam" id="PF00092">
    <property type="entry name" value="VWA"/>
    <property type="match status" value="1"/>
</dbReference>
<feature type="region of interest" description="Disordered" evidence="2">
    <location>
        <begin position="768"/>
        <end position="802"/>
    </location>
</feature>
<name>A0A1H7B3S2_9RHOB</name>
<dbReference type="CDD" id="cd00198">
    <property type="entry name" value="vWFA"/>
    <property type="match status" value="1"/>
</dbReference>
<gene>
    <name evidence="4" type="ORF">SAMN05444007_106167</name>
</gene>
<feature type="domain" description="VWFA" evidence="3">
    <location>
        <begin position="1009"/>
        <end position="1188"/>
    </location>
</feature>
<dbReference type="EMBL" id="FNYD01000006">
    <property type="protein sequence ID" value="SEJ68900.1"/>
    <property type="molecule type" value="Genomic_DNA"/>
</dbReference>
<dbReference type="NCBIfam" id="NF012211">
    <property type="entry name" value="tand_rpt_95"/>
    <property type="match status" value="3"/>
</dbReference>
<evidence type="ECO:0000313" key="5">
    <source>
        <dbReference type="Proteomes" id="UP000199379"/>
    </source>
</evidence>
<dbReference type="InterPro" id="IPR013783">
    <property type="entry name" value="Ig-like_fold"/>
</dbReference>
<dbReference type="SMART" id="SM00327">
    <property type="entry name" value="VWA"/>
    <property type="match status" value="1"/>
</dbReference>
<evidence type="ECO:0000256" key="1">
    <source>
        <dbReference type="ARBA" id="ARBA00023180"/>
    </source>
</evidence>
<accession>A0A1H7B3S2</accession>
<dbReference type="Pfam" id="PF17803">
    <property type="entry name" value="Cadherin_4"/>
    <property type="match status" value="2"/>
</dbReference>
<dbReference type="InterPro" id="IPR011049">
    <property type="entry name" value="Serralysin-like_metalloprot_C"/>
</dbReference>
<dbReference type="SUPFAM" id="SSF53300">
    <property type="entry name" value="vWA-like"/>
    <property type="match status" value="1"/>
</dbReference>
<dbReference type="InterPro" id="IPR006860">
    <property type="entry name" value="FecR"/>
</dbReference>
<dbReference type="Proteomes" id="UP000199379">
    <property type="component" value="Unassembled WGS sequence"/>
</dbReference>
<keyword evidence="1" id="KW-0325">Glycoprotein</keyword>
<feature type="compositionally biased region" description="Polar residues" evidence="2">
    <location>
        <begin position="768"/>
        <end position="779"/>
    </location>
</feature>
<reference evidence="4 5" key="1">
    <citation type="submission" date="2016-10" db="EMBL/GenBank/DDBJ databases">
        <authorList>
            <person name="de Groot N.N."/>
        </authorList>
    </citation>
    <scope>NUCLEOTIDE SEQUENCE [LARGE SCALE GENOMIC DNA]</scope>
    <source>
        <strain evidence="4 5">DSM 29340</strain>
    </source>
</reference>
<organism evidence="4 5">
    <name type="scientific">Cribrihabitans marinus</name>
    <dbReference type="NCBI Taxonomy" id="1227549"/>
    <lineage>
        <taxon>Bacteria</taxon>
        <taxon>Pseudomonadati</taxon>
        <taxon>Pseudomonadota</taxon>
        <taxon>Alphaproteobacteria</taxon>
        <taxon>Rhodobacterales</taxon>
        <taxon>Paracoccaceae</taxon>
        <taxon>Cribrihabitans</taxon>
    </lineage>
</organism>
<sequence length="1478" mass="147915">MSREAYYTNGFDRDVETLSADATGAIRIPGQGLLFGAEFQRLGGDLYIHNDGAPTLRAADYFRSEPADLVAPDGAALRGDLVARLAGPEAPAQYTQAGTAPVAGPIGQVETVSGEAWADHSDGSSVRLEVGVKILQNDVIRTAEGGGVSITFVDGTIFTLSSNSRMVIDELIYDPDSAANSGGFSLIQGSFVFIAGQVAKTGGMQVDTPSATMGIRGTTVLVQIQTIDGVLSSEVTLTRDPDGAVGEIVLRDLQGNVIANIADTDSKWVVFSGDGGAREEARTALDDAEDSILIADAVAAYQSAYGRVEAGQTFVTFGTQGPGTGGTTPVPQGPGGPDLNGIDEPEAIDPSDTGPETEGTDPNAPFDEGRLRIDPVEAGELQVTGLEDSGEGSIGGALPVSGTLSSAALLQGPANGVALVLADGSYSYTPNPDFFGTDSFTYTLTDTLGNTATGTVVVNVLPVNDPPELDDASTQVAEDGRVTGALAANDIDSATLVYTLETPAANGQVALLSDGTYAYTPGADFAGTDSFTVRVSDGEGGSDLAVVSIVVLPVGDAPTVTTPTGQAQGAVTEGAAPVSVSGQLQASDPDNGAVLAWSGSADGTYGRFEIAGDGGWTYTLDPTLAEALAEGETVQESFAATVTDDTGASAAQQVTVAVTGSNDAPVVTTPTGQAQGAVTEVAGPVSVSGQLQASDPDSGAVLAWSGSADGTYGRFEIAGDGGWTYTLDPTLADALAEGETVQESFAATVTDDTGASASQQVTVAVTGSNDAPTVTTPAGQAQGAVTEGAEQTTTGGRLTASDPDQSAAVVWSGSAAGAFGAFVIASDGTWTYQLDNTLADPLAEGQVATESFLATATDALGASTTQTVTVSITGTNDLPIVARETVIEVAPGGSVAGQLAASDVETPAALSFAPGANGPANGAVTIAPDGIYAYAPAAGFQGIDRFDYTVTDADGGVSTGRVTVEVVNTSGTGGNGQLVSLAINADPAGGAPAGSVTVTALPVAASEINLVFALDRSGSIGAQGWAEQTAAVADALDLLAAQFAGSATQVDVQIITYAGSVTTLPLADLQDPGLSAAVRALPFTGGSTNWTDALREAEAFLDGQPETEANFLFFSTDGEPTSGGWEAVLADLTDVGTKGYSVSIEAFGIGPDVDLVTLSQLDPTPTLLSSPTQLADALTETPIFNPELVAFEVTLEVDGVDQGVIADLDSPALVQNGLSYDLAFAEIAGLADLLGTSNRFSVRVGFDLDGDAATAEIELFDTEVFAPLPGAQSVAGAAGSEFLAGSALADTIGGAGGNDLILGFGGDDLLNGGSGVDSVLAGAGDDRLVVSGLNEGAGDLLDGGAGRDVLQVDAAGDIGADLLPTLTLRGIEAIDMENGQANALDLSLSDLLDLSDTPDNALEGLLARALPESATIYGDTGDVLTLDGGAGSQVQATGETVNDGAGHTLAIYNFVAGGSVLATLAVDADISVNAAPAA</sequence>
<dbReference type="PROSITE" id="PS50234">
    <property type="entry name" value="VWFA"/>
    <property type="match status" value="1"/>
</dbReference>
<dbReference type="Pfam" id="PF04773">
    <property type="entry name" value="FecR"/>
    <property type="match status" value="1"/>
</dbReference>
<dbReference type="Pfam" id="PF17963">
    <property type="entry name" value="Big_9"/>
    <property type="match status" value="3"/>
</dbReference>
<keyword evidence="5" id="KW-1185">Reference proteome</keyword>
<dbReference type="GO" id="GO:0005886">
    <property type="term" value="C:plasma membrane"/>
    <property type="evidence" value="ECO:0007669"/>
    <property type="project" value="TreeGrafter"/>
</dbReference>
<dbReference type="InterPro" id="IPR018511">
    <property type="entry name" value="Hemolysin-typ_Ca-bd_CS"/>
</dbReference>
<proteinExistence type="predicted"/>
<dbReference type="InterPro" id="IPR002035">
    <property type="entry name" value="VWF_A"/>
</dbReference>
<dbReference type="InterPro" id="IPR040853">
    <property type="entry name" value="RapA2_cadherin-like"/>
</dbReference>
<dbReference type="PROSITE" id="PS00330">
    <property type="entry name" value="HEMOLYSIN_CALCIUM"/>
    <property type="match status" value="1"/>
</dbReference>